<gene>
    <name evidence="10" type="ORF">P154DRAFT_116502</name>
</gene>
<dbReference type="Proteomes" id="UP000799779">
    <property type="component" value="Unassembled WGS sequence"/>
</dbReference>
<evidence type="ECO:0000256" key="5">
    <source>
        <dbReference type="ARBA" id="ARBA00022833"/>
    </source>
</evidence>
<organism evidence="10 11">
    <name type="scientific">Amniculicola lignicola CBS 123094</name>
    <dbReference type="NCBI Taxonomy" id="1392246"/>
    <lineage>
        <taxon>Eukaryota</taxon>
        <taxon>Fungi</taxon>
        <taxon>Dikarya</taxon>
        <taxon>Ascomycota</taxon>
        <taxon>Pezizomycotina</taxon>
        <taxon>Dothideomycetes</taxon>
        <taxon>Pleosporomycetidae</taxon>
        <taxon>Pleosporales</taxon>
        <taxon>Amniculicolaceae</taxon>
        <taxon>Amniculicola</taxon>
    </lineage>
</organism>
<comment type="subcellular location">
    <subcellularLocation>
        <location evidence="1">Nucleus</location>
    </subcellularLocation>
</comment>
<evidence type="ECO:0000256" key="1">
    <source>
        <dbReference type="ARBA" id="ARBA00004123"/>
    </source>
</evidence>
<dbReference type="PROSITE" id="PS50157">
    <property type="entry name" value="ZINC_FINGER_C2H2_2"/>
    <property type="match status" value="2"/>
</dbReference>
<dbReference type="InterPro" id="IPR051059">
    <property type="entry name" value="VerF-like"/>
</dbReference>
<evidence type="ECO:0000256" key="4">
    <source>
        <dbReference type="ARBA" id="ARBA00022771"/>
    </source>
</evidence>
<evidence type="ECO:0000259" key="9">
    <source>
        <dbReference type="PROSITE" id="PS50157"/>
    </source>
</evidence>
<keyword evidence="4 7" id="KW-0863">Zinc-finger</keyword>
<dbReference type="Pfam" id="PF00096">
    <property type="entry name" value="zf-C2H2"/>
    <property type="match status" value="1"/>
</dbReference>
<keyword evidence="3" id="KW-0677">Repeat</keyword>
<dbReference type="SMART" id="SM00355">
    <property type="entry name" value="ZnF_C2H2"/>
    <property type="match status" value="2"/>
</dbReference>
<name>A0A6A5X0T6_9PLEO</name>
<dbReference type="GO" id="GO:0006351">
    <property type="term" value="P:DNA-templated transcription"/>
    <property type="evidence" value="ECO:0007669"/>
    <property type="project" value="InterPro"/>
</dbReference>
<reference evidence="10" key="1">
    <citation type="journal article" date="2020" name="Stud. Mycol.">
        <title>101 Dothideomycetes genomes: a test case for predicting lifestyles and emergence of pathogens.</title>
        <authorList>
            <person name="Haridas S."/>
            <person name="Albert R."/>
            <person name="Binder M."/>
            <person name="Bloem J."/>
            <person name="Labutti K."/>
            <person name="Salamov A."/>
            <person name="Andreopoulos B."/>
            <person name="Baker S."/>
            <person name="Barry K."/>
            <person name="Bills G."/>
            <person name="Bluhm B."/>
            <person name="Cannon C."/>
            <person name="Castanera R."/>
            <person name="Culley D."/>
            <person name="Daum C."/>
            <person name="Ezra D."/>
            <person name="Gonzalez J."/>
            <person name="Henrissat B."/>
            <person name="Kuo A."/>
            <person name="Liang C."/>
            <person name="Lipzen A."/>
            <person name="Lutzoni F."/>
            <person name="Magnuson J."/>
            <person name="Mondo S."/>
            <person name="Nolan M."/>
            <person name="Ohm R."/>
            <person name="Pangilinan J."/>
            <person name="Park H.-J."/>
            <person name="Ramirez L."/>
            <person name="Alfaro M."/>
            <person name="Sun H."/>
            <person name="Tritt A."/>
            <person name="Yoshinaga Y."/>
            <person name="Zwiers L.-H."/>
            <person name="Turgeon B."/>
            <person name="Goodwin S."/>
            <person name="Spatafora J."/>
            <person name="Crous P."/>
            <person name="Grigoriev I."/>
        </authorList>
    </citation>
    <scope>NUCLEOTIDE SEQUENCE</scope>
    <source>
        <strain evidence="10">CBS 123094</strain>
    </source>
</reference>
<evidence type="ECO:0000256" key="2">
    <source>
        <dbReference type="ARBA" id="ARBA00022723"/>
    </source>
</evidence>
<feature type="domain" description="C2H2-type" evidence="9">
    <location>
        <begin position="44"/>
        <end position="71"/>
    </location>
</feature>
<dbReference type="Gene3D" id="3.30.160.60">
    <property type="entry name" value="Classic Zinc Finger"/>
    <property type="match status" value="2"/>
</dbReference>
<evidence type="ECO:0000256" key="8">
    <source>
        <dbReference type="SAM" id="MobiDB-lite"/>
    </source>
</evidence>
<dbReference type="PROSITE" id="PS00028">
    <property type="entry name" value="ZINC_FINGER_C2H2_1"/>
    <property type="match status" value="1"/>
</dbReference>
<dbReference type="InterPro" id="IPR007219">
    <property type="entry name" value="XnlR_reg_dom"/>
</dbReference>
<feature type="compositionally biased region" description="Acidic residues" evidence="8">
    <location>
        <begin position="144"/>
        <end position="159"/>
    </location>
</feature>
<dbReference type="GO" id="GO:0000978">
    <property type="term" value="F:RNA polymerase II cis-regulatory region sequence-specific DNA binding"/>
    <property type="evidence" value="ECO:0007669"/>
    <property type="project" value="InterPro"/>
</dbReference>
<dbReference type="PANTHER" id="PTHR40626:SF10">
    <property type="entry name" value="C2H2-TYPE DOMAIN-CONTAINING PROTEIN"/>
    <property type="match status" value="1"/>
</dbReference>
<dbReference type="PANTHER" id="PTHR40626">
    <property type="entry name" value="MIP31509P"/>
    <property type="match status" value="1"/>
</dbReference>
<dbReference type="Pfam" id="PF04082">
    <property type="entry name" value="Fungal_trans"/>
    <property type="match status" value="1"/>
</dbReference>
<dbReference type="GO" id="GO:0005634">
    <property type="term" value="C:nucleus"/>
    <property type="evidence" value="ECO:0007669"/>
    <property type="project" value="UniProtKB-SubCell"/>
</dbReference>
<keyword evidence="2" id="KW-0479">Metal-binding</keyword>
<accession>A0A6A5X0T6</accession>
<dbReference type="SUPFAM" id="SSF57667">
    <property type="entry name" value="beta-beta-alpha zinc fingers"/>
    <property type="match status" value="1"/>
</dbReference>
<keyword evidence="5" id="KW-0862">Zinc</keyword>
<evidence type="ECO:0000313" key="10">
    <source>
        <dbReference type="EMBL" id="KAF2007268.1"/>
    </source>
</evidence>
<dbReference type="GO" id="GO:0008270">
    <property type="term" value="F:zinc ion binding"/>
    <property type="evidence" value="ECO:0007669"/>
    <property type="project" value="UniProtKB-KW"/>
</dbReference>
<dbReference type="FunFam" id="3.30.160.60:FF:000145">
    <property type="entry name" value="Zinc finger protein 574"/>
    <property type="match status" value="1"/>
</dbReference>
<dbReference type="AlphaFoldDB" id="A0A6A5X0T6"/>
<evidence type="ECO:0000313" key="11">
    <source>
        <dbReference type="Proteomes" id="UP000799779"/>
    </source>
</evidence>
<feature type="domain" description="C2H2-type" evidence="9">
    <location>
        <begin position="16"/>
        <end position="43"/>
    </location>
</feature>
<dbReference type="InterPro" id="IPR036236">
    <property type="entry name" value="Znf_C2H2_sf"/>
</dbReference>
<dbReference type="InterPro" id="IPR013087">
    <property type="entry name" value="Znf_C2H2_type"/>
</dbReference>
<dbReference type="CDD" id="cd12148">
    <property type="entry name" value="fungal_TF_MHR"/>
    <property type="match status" value="1"/>
</dbReference>
<evidence type="ECO:0000256" key="6">
    <source>
        <dbReference type="ARBA" id="ARBA00023242"/>
    </source>
</evidence>
<dbReference type="OrthoDB" id="654211at2759"/>
<dbReference type="EMBL" id="ML977557">
    <property type="protein sequence ID" value="KAF2007268.1"/>
    <property type="molecule type" value="Genomic_DNA"/>
</dbReference>
<evidence type="ECO:0000256" key="3">
    <source>
        <dbReference type="ARBA" id="ARBA00022737"/>
    </source>
</evidence>
<dbReference type="GO" id="GO:0000981">
    <property type="term" value="F:DNA-binding transcription factor activity, RNA polymerase II-specific"/>
    <property type="evidence" value="ECO:0007669"/>
    <property type="project" value="InterPro"/>
</dbReference>
<keyword evidence="6" id="KW-0539">Nucleus</keyword>
<protein>
    <recommendedName>
        <fullName evidence="9">C2H2-type domain-containing protein</fullName>
    </recommendedName>
</protein>
<proteinExistence type="predicted"/>
<dbReference type="GO" id="GO:0000785">
    <property type="term" value="C:chromatin"/>
    <property type="evidence" value="ECO:0007669"/>
    <property type="project" value="TreeGrafter"/>
</dbReference>
<evidence type="ECO:0000256" key="7">
    <source>
        <dbReference type="PROSITE-ProRule" id="PRU00042"/>
    </source>
</evidence>
<sequence length="689" mass="77971">MPRDHMPRGRPKGVVKPCRHCNKQFKRQEHLVRHERTHTNERPFVCECGQSFTRQDLRARHMNLSHPSQSPATAVEVTQASNPSGDIDTDASAMGLIWDPNFMAQDMLPASLFDADFFGVEEPPSLDPPQKSSFAQFSSQLPTLDDEEEDSQSSAEEDTMMPKPRGTPRTGEPWAISDSCYESFRLEIQDFSAILPSGCFVPAQNAMIRCLEKYMRCAQEFLPFIHCATFQAEHKPAEILIAMSALGSRYLFEQSQSYQLYFMAKSILFEKIRREEFQLTSDLLSGQDKSAFKKGDELERLQTLVLLIEFASWADKGITRDAFLMASQLAVLIKERGLSDPDNLTQDVNWLSWVAVEERRRTLFAAYVHSSLHTIAFDSSPLILNHEIGLYLPSYAAQWRSTTALQWGKMDSQPELAFQTGLRRLFSTNESLANSSISSFANYLLILGLMQEMHNECHTSITALHSESIKIFETALRRWQTWWEGTQESRHDSNLDPLYAKGPFALTGAALLRLAYIRLSSGHNLCKQLLFSRNPQSILQRRKSLHRSQQVNRAIIHAAHSLSVPVRLGITFMTTTKTSIWTLEHSVCSLESAIFLKDWLDMLSIDVQPSGPDALQKVERRLLGIITDIIKGTSLADTLEIFEDYASHIRRMGCTVIKIWAAIFQGINVLDIENTIGAGLQILANTNPY</sequence>
<keyword evidence="11" id="KW-1185">Reference proteome</keyword>
<feature type="region of interest" description="Disordered" evidence="8">
    <location>
        <begin position="140"/>
        <end position="172"/>
    </location>
</feature>